<dbReference type="AlphaFoldDB" id="A0A974SGK6"/>
<gene>
    <name evidence="3" type="ORF">JI735_34060</name>
</gene>
<dbReference type="EMBL" id="CP068596">
    <property type="protein sequence ID" value="QQZ64466.1"/>
    <property type="molecule type" value="Genomic_DNA"/>
</dbReference>
<dbReference type="InterPro" id="IPR008278">
    <property type="entry name" value="4-PPantetheinyl_Trfase_dom"/>
</dbReference>
<accession>A0A974SGK6</accession>
<dbReference type="GO" id="GO:0008897">
    <property type="term" value="F:holo-[acyl-carrier-protein] synthase activity"/>
    <property type="evidence" value="ECO:0007669"/>
    <property type="project" value="InterPro"/>
</dbReference>
<evidence type="ECO:0000313" key="4">
    <source>
        <dbReference type="Proteomes" id="UP000595841"/>
    </source>
</evidence>
<dbReference type="RefSeq" id="WP_157771377.1">
    <property type="nucleotide sequence ID" value="NZ_CP068596.1"/>
</dbReference>
<keyword evidence="4" id="KW-1185">Reference proteome</keyword>
<proteinExistence type="predicted"/>
<name>A0A974SGK6_9BACL</name>
<sequence length="200" mass="22167">MNSLQYEARIRSYLLGRYAAKSAASQLIGELDLKQLRVKNGIFQQPLLISGDGRSHPVSISHCGDVSAAVAFPVELQMGIDVEALDEANYTAVETQMTEREKATLSKLPVSYEKGLMLLWTAKESLSKAVKTGMTTPFSIYEINQIEMRSAYTVSTHTYFTQYITISVLGSRYAVSLTVPKLARMPEAFGHECQSFLAKI</sequence>
<evidence type="ECO:0000256" key="1">
    <source>
        <dbReference type="ARBA" id="ARBA00022679"/>
    </source>
</evidence>
<keyword evidence="3" id="KW-0614">Plasmid</keyword>
<organism evidence="3 4">
    <name type="scientific">Paenibacillus sonchi</name>
    <dbReference type="NCBI Taxonomy" id="373687"/>
    <lineage>
        <taxon>Bacteria</taxon>
        <taxon>Bacillati</taxon>
        <taxon>Bacillota</taxon>
        <taxon>Bacilli</taxon>
        <taxon>Bacillales</taxon>
        <taxon>Paenibacillaceae</taxon>
        <taxon>Paenibacillus</taxon>
        <taxon>Paenibacillus sonchi group</taxon>
    </lineage>
</organism>
<reference evidence="3 4" key="1">
    <citation type="submission" date="2021-01" db="EMBL/GenBank/DDBJ databases">
        <title>Whole genome sequence of Paenibacillus sonchi LMG 24727 for comparative genomics.</title>
        <authorList>
            <person name="Lee G."/>
            <person name="Kim M.-J."/>
            <person name="Lim K."/>
            <person name="Shin J.-H."/>
        </authorList>
    </citation>
    <scope>NUCLEOTIDE SEQUENCE [LARGE SCALE GENOMIC DNA]</scope>
    <source>
        <strain evidence="3 4">LMG 24727</strain>
        <plasmid evidence="3 4">unnamed1</plasmid>
    </source>
</reference>
<evidence type="ECO:0000313" key="3">
    <source>
        <dbReference type="EMBL" id="QQZ64466.1"/>
    </source>
</evidence>
<dbReference type="InterPro" id="IPR037143">
    <property type="entry name" value="4-PPantetheinyl_Trfase_dom_sf"/>
</dbReference>
<dbReference type="Gene3D" id="3.90.470.20">
    <property type="entry name" value="4'-phosphopantetheinyl transferase domain"/>
    <property type="match status" value="2"/>
</dbReference>
<dbReference type="SUPFAM" id="SSF56214">
    <property type="entry name" value="4'-phosphopantetheinyl transferase"/>
    <property type="match status" value="2"/>
</dbReference>
<keyword evidence="1 3" id="KW-0808">Transferase</keyword>
<feature type="domain" description="4'-phosphopantetheinyl transferase" evidence="2">
    <location>
        <begin position="78"/>
        <end position="176"/>
    </location>
</feature>
<dbReference type="KEGG" id="pson:JI735_34060"/>
<dbReference type="GO" id="GO:0000287">
    <property type="term" value="F:magnesium ion binding"/>
    <property type="evidence" value="ECO:0007669"/>
    <property type="project" value="InterPro"/>
</dbReference>
<dbReference type="Pfam" id="PF01648">
    <property type="entry name" value="ACPS"/>
    <property type="match status" value="1"/>
</dbReference>
<geneLocation type="plasmid" evidence="3 4">
    <name>unnamed1</name>
</geneLocation>
<evidence type="ECO:0000259" key="2">
    <source>
        <dbReference type="Pfam" id="PF01648"/>
    </source>
</evidence>
<protein>
    <submittedName>
        <fullName evidence="3">4'-phosphopantetheinyl transferase superfamily protein</fullName>
    </submittedName>
</protein>
<dbReference type="Proteomes" id="UP000595841">
    <property type="component" value="Plasmid unnamed1"/>
</dbReference>